<gene>
    <name evidence="6" type="ORF">EBB54_26240</name>
</gene>
<dbReference type="Gene3D" id="2.115.10.20">
    <property type="entry name" value="Glycosyl hydrolase domain, family 43"/>
    <property type="match status" value="1"/>
</dbReference>
<dbReference type="InterPro" id="IPR052176">
    <property type="entry name" value="Glycosyl_Hydrlase_43_Enz"/>
</dbReference>
<dbReference type="PANTHER" id="PTHR43772:SF5">
    <property type="entry name" value="BETA-1,4-XYLOSIDASE (EUROFUNG)"/>
    <property type="match status" value="1"/>
</dbReference>
<comment type="similarity">
    <text evidence="1 5">Belongs to the glycosyl hydrolase 43 family.</text>
</comment>
<dbReference type="RefSeq" id="WP_125129574.1">
    <property type="nucleotide sequence ID" value="NZ_RHJS01000002.1"/>
</dbReference>
<sequence>MEHFKNMRNPVLPPKYHVPDSEAHVMPDGKLYIYGSFDDREDVFCSEKYHVVSTPDMENWTIHEVAFTGQQVPWYNDPEAPRYPGIDWSRPTPFIRKMLESARENGDDMKEKFEQEGEKEKPPLLFAPDCLERGGTYYLYFCMPDDSEGVAVSDRPEGPFTDPVQLPCGGIDPAVFIDDDGQAYYYWGQLFSHGVKLNADMVSFDPEEIRDNLVTEEEHFFHEGSSMRKIGDTYYYVYADMERGKPTALGYSTGKSPLGPFTYRGIIIDNGDCDPASWNNHGSIECVNGQWYVFYHRCSRGVQQHRRLCIEPITIHADGTIDEVKMTSQGVGEPFAPGETIYGYQACGLKGTVYIGVEDEDGKTQNSISPEGAAVSGGVKTDASQEKLTCISPGDEIIFRYVKQDAPWSEIVCTCAGSGRLKILLDDVEAGTLETAGTPGRIRTVSAPISAPAGERELRLKAEESDGLEIMEIVLK</sequence>
<proteinExistence type="inferred from homology"/>
<keyword evidence="7" id="KW-1185">Reference proteome</keyword>
<dbReference type="GO" id="GO:0004553">
    <property type="term" value="F:hydrolase activity, hydrolyzing O-glycosyl compounds"/>
    <property type="evidence" value="ECO:0007669"/>
    <property type="project" value="InterPro"/>
</dbReference>
<dbReference type="GO" id="GO:0045493">
    <property type="term" value="P:xylan catabolic process"/>
    <property type="evidence" value="ECO:0007669"/>
    <property type="project" value="UniProtKB-KW"/>
</dbReference>
<name>A0A426DNU3_9FIRM</name>
<evidence type="ECO:0000313" key="6">
    <source>
        <dbReference type="EMBL" id="RRK34445.1"/>
    </source>
</evidence>
<dbReference type="SUPFAM" id="SSF75005">
    <property type="entry name" value="Arabinanase/levansucrase/invertase"/>
    <property type="match status" value="1"/>
</dbReference>
<evidence type="ECO:0000256" key="4">
    <source>
        <dbReference type="PIRSR" id="PIRSR606710-2"/>
    </source>
</evidence>
<evidence type="ECO:0000256" key="5">
    <source>
        <dbReference type="RuleBase" id="RU361187"/>
    </source>
</evidence>
<dbReference type="CDD" id="cd18620">
    <property type="entry name" value="GH43_XylA-like"/>
    <property type="match status" value="1"/>
</dbReference>
<reference evidence="6" key="1">
    <citation type="submission" date="2018-10" db="EMBL/GenBank/DDBJ databases">
        <title>Schaedlerella arabinophila gen. nov. sp. nov., isolated from the mouse intestinal tract and comparative analysis with the genome of the closely related altered Schaedler flora strain ASF502.</title>
        <authorList>
            <person name="Miyake S."/>
            <person name="Soh M."/>
            <person name="Seedorf H."/>
        </authorList>
    </citation>
    <scope>NUCLEOTIDE SEQUENCE [LARGE SCALE GENOMIC DNA]</scope>
    <source>
        <strain evidence="6">DSM 106076</strain>
    </source>
</reference>
<dbReference type="PANTHER" id="PTHR43772">
    <property type="entry name" value="ENDO-1,4-BETA-XYLANASE"/>
    <property type="match status" value="1"/>
</dbReference>
<dbReference type="AlphaFoldDB" id="A0A426DNU3"/>
<dbReference type="Proteomes" id="UP000274920">
    <property type="component" value="Unassembled WGS sequence"/>
</dbReference>
<keyword evidence="3 5" id="KW-0326">Glycosidase</keyword>
<dbReference type="InterPro" id="IPR006710">
    <property type="entry name" value="Glyco_hydro_43"/>
</dbReference>
<comment type="caution">
    <text evidence="6">The sequence shown here is derived from an EMBL/GenBank/DDBJ whole genome shotgun (WGS) entry which is preliminary data.</text>
</comment>
<dbReference type="Pfam" id="PF04616">
    <property type="entry name" value="Glyco_hydro_43"/>
    <property type="match status" value="1"/>
</dbReference>
<feature type="site" description="Important for catalytic activity, responsible for pKa modulation of the active site Glu and correct orientation of both the proton donor and substrate" evidence="4">
    <location>
        <position position="172"/>
    </location>
</feature>
<evidence type="ECO:0000256" key="1">
    <source>
        <dbReference type="ARBA" id="ARBA00009865"/>
    </source>
</evidence>
<evidence type="ECO:0000256" key="3">
    <source>
        <dbReference type="ARBA" id="ARBA00023295"/>
    </source>
</evidence>
<evidence type="ECO:0000313" key="7">
    <source>
        <dbReference type="Proteomes" id="UP000274920"/>
    </source>
</evidence>
<keyword evidence="2 5" id="KW-0378">Hydrolase</keyword>
<organism evidence="6 7">
    <name type="scientific">Schaedlerella arabinosiphila</name>
    <dbReference type="NCBI Taxonomy" id="2044587"/>
    <lineage>
        <taxon>Bacteria</taxon>
        <taxon>Bacillati</taxon>
        <taxon>Bacillota</taxon>
        <taxon>Clostridia</taxon>
        <taxon>Lachnospirales</taxon>
        <taxon>Lachnospiraceae</taxon>
        <taxon>Schaedlerella</taxon>
    </lineage>
</organism>
<accession>A0A426DNU3</accession>
<dbReference type="InterPro" id="IPR023296">
    <property type="entry name" value="Glyco_hydro_beta-prop_sf"/>
</dbReference>
<protein>
    <submittedName>
        <fullName evidence="6">Xylosidase</fullName>
    </submittedName>
</protein>
<dbReference type="EMBL" id="RHJS01000002">
    <property type="protein sequence ID" value="RRK34445.1"/>
    <property type="molecule type" value="Genomic_DNA"/>
</dbReference>
<evidence type="ECO:0000256" key="2">
    <source>
        <dbReference type="ARBA" id="ARBA00022801"/>
    </source>
</evidence>